<reference evidence="2 3" key="1">
    <citation type="submission" date="2020-05" db="EMBL/GenBank/DDBJ databases">
        <title>Ramlibacter rhizophilus sp. nov., isolated from rhizosphere soil of national flower Mugunghwa from South Korea.</title>
        <authorList>
            <person name="Zheng-Fei Y."/>
            <person name="Huan T."/>
        </authorList>
    </citation>
    <scope>NUCLEOTIDE SEQUENCE [LARGE SCALE GENOMIC DNA]</scope>
    <source>
        <strain evidence="2 3">H242</strain>
    </source>
</reference>
<organism evidence="2 3">
    <name type="scientific">Ramlibacter terrae</name>
    <dbReference type="NCBI Taxonomy" id="2732511"/>
    <lineage>
        <taxon>Bacteria</taxon>
        <taxon>Pseudomonadati</taxon>
        <taxon>Pseudomonadota</taxon>
        <taxon>Betaproteobacteria</taxon>
        <taxon>Burkholderiales</taxon>
        <taxon>Comamonadaceae</taxon>
        <taxon>Ramlibacter</taxon>
    </lineage>
</organism>
<evidence type="ECO:0000313" key="3">
    <source>
        <dbReference type="Proteomes" id="UP000500826"/>
    </source>
</evidence>
<keyword evidence="1" id="KW-0175">Coiled coil</keyword>
<proteinExistence type="predicted"/>
<gene>
    <name evidence="2" type="ORF">HK414_18935</name>
</gene>
<accession>A0ABX6P603</accession>
<dbReference type="EMBL" id="CP053418">
    <property type="protein sequence ID" value="QJW84904.1"/>
    <property type="molecule type" value="Genomic_DNA"/>
</dbReference>
<evidence type="ECO:0000313" key="2">
    <source>
        <dbReference type="EMBL" id="QJW84904.1"/>
    </source>
</evidence>
<dbReference type="Proteomes" id="UP000500826">
    <property type="component" value="Chromosome"/>
</dbReference>
<keyword evidence="3" id="KW-1185">Reference proteome</keyword>
<protein>
    <recommendedName>
        <fullName evidence="4">DUF4404 family protein</fullName>
    </recommendedName>
</protein>
<feature type="coiled-coil region" evidence="1">
    <location>
        <begin position="10"/>
        <end position="71"/>
    </location>
</feature>
<evidence type="ECO:0008006" key="4">
    <source>
        <dbReference type="Google" id="ProtNLM"/>
    </source>
</evidence>
<sequence>MRTNSPATQLDQVSAKTDEVQRELEVASAELGLTHGALDRNLPPHERSEDVARAIAQNEVLERKVAQAAEDPEEVVEMLEQVKAEVGG</sequence>
<name>A0ABX6P603_9BURK</name>
<evidence type="ECO:0000256" key="1">
    <source>
        <dbReference type="SAM" id="Coils"/>
    </source>
</evidence>